<name>X1LYF9_9ZZZZ</name>
<proteinExistence type="predicted"/>
<organism evidence="1">
    <name type="scientific">marine sediment metagenome</name>
    <dbReference type="NCBI Taxonomy" id="412755"/>
    <lineage>
        <taxon>unclassified sequences</taxon>
        <taxon>metagenomes</taxon>
        <taxon>ecological metagenomes</taxon>
    </lineage>
</organism>
<evidence type="ECO:0000313" key="1">
    <source>
        <dbReference type="EMBL" id="GAI24113.1"/>
    </source>
</evidence>
<accession>X1LYF9</accession>
<sequence>MTHTLHRRGTADDLSADYVMLCIRAAGINDSGSDAKLQEFLHIAMHHDPENIGSVKMNMYSHRPEEVIANAHAVAHAVFDNQQAVTQF</sequence>
<comment type="caution">
    <text evidence="1">The sequence shown here is derived from an EMBL/GenBank/DDBJ whole genome shotgun (WGS) entry which is preliminary data.</text>
</comment>
<dbReference type="AlphaFoldDB" id="X1LYF9"/>
<gene>
    <name evidence="1" type="ORF">S06H3_27842</name>
</gene>
<reference evidence="1" key="1">
    <citation type="journal article" date="2014" name="Front. Microbiol.">
        <title>High frequency of phylogenetically diverse reductive dehalogenase-homologous genes in deep subseafloor sedimentary metagenomes.</title>
        <authorList>
            <person name="Kawai M."/>
            <person name="Futagami T."/>
            <person name="Toyoda A."/>
            <person name="Takaki Y."/>
            <person name="Nishi S."/>
            <person name="Hori S."/>
            <person name="Arai W."/>
            <person name="Tsubouchi T."/>
            <person name="Morono Y."/>
            <person name="Uchiyama I."/>
            <person name="Ito T."/>
            <person name="Fujiyama A."/>
            <person name="Inagaki F."/>
            <person name="Takami H."/>
        </authorList>
    </citation>
    <scope>NUCLEOTIDE SEQUENCE</scope>
    <source>
        <strain evidence="1">Expedition CK06-06</strain>
    </source>
</reference>
<dbReference type="EMBL" id="BARV01016186">
    <property type="protein sequence ID" value="GAI24113.1"/>
    <property type="molecule type" value="Genomic_DNA"/>
</dbReference>
<protein>
    <submittedName>
        <fullName evidence="1">Uncharacterized protein</fullName>
    </submittedName>
</protein>